<evidence type="ECO:0000259" key="5">
    <source>
        <dbReference type="Pfam" id="PF25789"/>
    </source>
</evidence>
<evidence type="ECO:0000256" key="2">
    <source>
        <dbReference type="ARBA" id="ARBA00006289"/>
    </source>
</evidence>
<dbReference type="HOGENOM" id="CLU_011757_0_0_1"/>
<name>A0A0B1P9L9_UNCNE</name>
<protein>
    <submittedName>
        <fullName evidence="6">Putative mak10 subunit</fullName>
    </submittedName>
</protein>
<keyword evidence="7" id="KW-1185">Reference proteome</keyword>
<evidence type="ECO:0000313" key="7">
    <source>
        <dbReference type="Proteomes" id="UP000030854"/>
    </source>
</evidence>
<evidence type="ECO:0000259" key="4">
    <source>
        <dbReference type="Pfam" id="PF04112"/>
    </source>
</evidence>
<reference evidence="6 7" key="1">
    <citation type="journal article" date="2014" name="BMC Genomics">
        <title>Adaptive genomic structural variation in the grape powdery mildew pathogen, Erysiphe necator.</title>
        <authorList>
            <person name="Jones L."/>
            <person name="Riaz S."/>
            <person name="Morales-Cruz A."/>
            <person name="Amrine K.C."/>
            <person name="McGuire B."/>
            <person name="Gubler W.D."/>
            <person name="Walker M.A."/>
            <person name="Cantu D."/>
        </authorList>
    </citation>
    <scope>NUCLEOTIDE SEQUENCE [LARGE SCALE GENOMIC DNA]</scope>
    <source>
        <strain evidence="7">c</strain>
    </source>
</reference>
<evidence type="ECO:0000256" key="1">
    <source>
        <dbReference type="ARBA" id="ARBA00004496"/>
    </source>
</evidence>
<organism evidence="6 7">
    <name type="scientific">Uncinula necator</name>
    <name type="common">Grape powdery mildew</name>
    <dbReference type="NCBI Taxonomy" id="52586"/>
    <lineage>
        <taxon>Eukaryota</taxon>
        <taxon>Fungi</taxon>
        <taxon>Dikarya</taxon>
        <taxon>Ascomycota</taxon>
        <taxon>Pezizomycotina</taxon>
        <taxon>Leotiomycetes</taxon>
        <taxon>Erysiphales</taxon>
        <taxon>Erysiphaceae</taxon>
        <taxon>Erysiphe</taxon>
    </lineage>
</organism>
<dbReference type="PANTHER" id="PTHR21373">
    <property type="entry name" value="GLUCOSE REPRESSIBLE PROTEIN MAK10"/>
    <property type="match status" value="1"/>
</dbReference>
<dbReference type="PANTHER" id="PTHR21373:SF0">
    <property type="entry name" value="N-ALPHA-ACETYLTRANSFERASE 35, NATC AUXILIARY SUBUNIT"/>
    <property type="match status" value="1"/>
</dbReference>
<evidence type="ECO:0000313" key="6">
    <source>
        <dbReference type="EMBL" id="KHJ33656.1"/>
    </source>
</evidence>
<evidence type="ECO:0000256" key="3">
    <source>
        <dbReference type="ARBA" id="ARBA00022490"/>
    </source>
</evidence>
<comment type="caution">
    <text evidence="6">The sequence shown here is derived from an EMBL/GenBank/DDBJ whole genome shotgun (WGS) entry which is preliminary data.</text>
</comment>
<dbReference type="InterPro" id="IPR057982">
    <property type="entry name" value="TPR_NAA35"/>
</dbReference>
<feature type="domain" description="NAA35-like TPR repeats" evidence="5">
    <location>
        <begin position="336"/>
        <end position="709"/>
    </location>
</feature>
<dbReference type="InterPro" id="IPR007244">
    <property type="entry name" value="Naa35_N"/>
</dbReference>
<dbReference type="Pfam" id="PF25789">
    <property type="entry name" value="TPR_NAA35"/>
    <property type="match status" value="1"/>
</dbReference>
<accession>A0A0B1P9L9</accession>
<sequence length="757" mass="87361">MSTNSVNSVVKEIEVLDINNTTREFSSTCTDQSYTLVKIKSRGVIATDITEQFISAVQLLDAGQIIQDSNFTLFESVGALEIMNKKMDTGYLELGETMEDNYDFSKELLPEEVIGIIDQLLSHEMAWHMGHPLAQTIFTSLHIDRILHLCTSSINEAYFDQDTTSERLMHRTLRAYCFGLIKTCCYVYHRINAEHFYEEEDFVSHTFNRNLLKDIELTSILSFMEETINLVTSSETDSKYRTALHSRLQFRVEFLTAVENADLRSFNPKFTIWKNLILIISELEKTAFLGTQVPSAFSEKLQRKLASTVPPRPIVQIQAEDALNHLKKMCLDISILTQVLEYYDCHSLLTFILMFQARKPQPSTYVRALLQHYIFGETFILGNLPIRQVIDENLATTVLPGNLLLKRENDEIELPSDPRHKIANQMEIFRSRAIGSYLEMLRTLCQNRCRIRRSLCHTIVDWDNLQLDAEVIDRNLQDLMDETPIFDLGVSSDPMWSFPLSSWAYYYKICQMEWIVQLGFELETYQPNELAGMYWYLSFLGRKRFQHVERMRKFVNWSYCEAHKNCSITPDSYTELSEALHFLKIAKLSLTATCNFANALSSLFTALGRLSLIKSPPQPYSDDSLRYEARMKPFTLISLPEFIPFDEFTKFVTQPDEKTLNLLNQATKSATEAKKAIEEMSKLSPKESYCRGSDESWIKDIKNTLKACIFTKITISNITNIVKASGNSNSINLTVEIPKPENRYHYWWIVPIILSDS</sequence>
<dbReference type="STRING" id="52586.A0A0B1P9L9"/>
<dbReference type="OMA" id="QMEWIVQ"/>
<proteinExistence type="inferred from homology"/>
<dbReference type="AlphaFoldDB" id="A0A0B1P9L9"/>
<feature type="domain" description="NAA35-like N-terminal" evidence="4">
    <location>
        <begin position="63"/>
        <end position="220"/>
    </location>
</feature>
<gene>
    <name evidence="6" type="ORF">EV44_g4651</name>
</gene>
<dbReference type="GO" id="GO:0031417">
    <property type="term" value="C:NatC complex"/>
    <property type="evidence" value="ECO:0007669"/>
    <property type="project" value="InterPro"/>
</dbReference>
<comment type="similarity">
    <text evidence="2">Belongs to the MAK10 family.</text>
</comment>
<dbReference type="EMBL" id="JNVN01001303">
    <property type="protein sequence ID" value="KHJ33656.1"/>
    <property type="molecule type" value="Genomic_DNA"/>
</dbReference>
<comment type="subcellular location">
    <subcellularLocation>
        <location evidence="1">Cytoplasm</location>
    </subcellularLocation>
</comment>
<dbReference type="Proteomes" id="UP000030854">
    <property type="component" value="Unassembled WGS sequence"/>
</dbReference>
<keyword evidence="3" id="KW-0963">Cytoplasm</keyword>
<dbReference type="InterPro" id="IPR057983">
    <property type="entry name" value="NAA35-like_N"/>
</dbReference>
<dbReference type="Pfam" id="PF04112">
    <property type="entry name" value="Mak10"/>
    <property type="match status" value="1"/>
</dbReference>